<comment type="caution">
    <text evidence="7">The sequence shown here is derived from an EMBL/GenBank/DDBJ whole genome shotgun (WGS) entry which is preliminary data.</text>
</comment>
<dbReference type="InterPro" id="IPR050683">
    <property type="entry name" value="Bact_Polysacc_Export_ATP-bd"/>
</dbReference>
<dbReference type="Proteomes" id="UP000298681">
    <property type="component" value="Unassembled WGS sequence"/>
</dbReference>
<dbReference type="PANTHER" id="PTHR46743">
    <property type="entry name" value="TEICHOIC ACIDS EXPORT ATP-BINDING PROTEIN TAGH"/>
    <property type="match status" value="1"/>
</dbReference>
<dbReference type="GO" id="GO:0005524">
    <property type="term" value="F:ATP binding"/>
    <property type="evidence" value="ECO:0007669"/>
    <property type="project" value="UniProtKB-KW"/>
</dbReference>
<dbReference type="Gene3D" id="3.40.50.300">
    <property type="entry name" value="P-loop containing nucleotide triphosphate hydrolases"/>
    <property type="match status" value="1"/>
</dbReference>
<evidence type="ECO:0000256" key="3">
    <source>
        <dbReference type="ARBA" id="ARBA00022741"/>
    </source>
</evidence>
<keyword evidence="8" id="KW-1185">Reference proteome</keyword>
<dbReference type="Gene3D" id="2.70.50.60">
    <property type="entry name" value="abc- transporter (atp binding component) like domain"/>
    <property type="match status" value="1"/>
</dbReference>
<reference evidence="7 8" key="1">
    <citation type="submission" date="2019-01" db="EMBL/GenBank/DDBJ databases">
        <authorList>
            <person name="Zhang S."/>
        </authorList>
    </citation>
    <scope>NUCLEOTIDE SEQUENCE [LARGE SCALE GENOMIC DNA]</scope>
    <source>
        <strain evidence="7 8">1626</strain>
    </source>
</reference>
<sequence>MSFDPAPHETSACLAIDVRGLGKSYHVYERPSHRLMQGVMRGRKRYYREFWALRGVDLQVRPGETVGVVGRNGSGKSTLLQMLAGTLTPTEGSVRVHGRVAALLELGSGFNPDFTGRENVYLNASILGLSRGEVEERLDAILGFADIGDFIDQPVRNYSSGMALRLAFAVQAQVQPQILIVDEALAVGDAKFQAKCFARLKQLKEDGAAILLVSHASDQIVQHCDHALLLDGGTPVCRGKPRDVVNRYLDLLFGKDNPQSSAPDADEPEPIPVSSFTGTDGNFETRPSYNPHEYRWGDGAARIVDFRLQSDTKLYPAVLESGARLQLALRIVFERDVVRPILGFFIKTKEGVVVYASNTEYKALPDFTRRGLAGDVVDVALAFECRLSDGDYFISVGVASRNETEVVPHDRRYDSIHFQVMGADFFGMADVSLNMALAEE</sequence>
<dbReference type="SMART" id="SM00382">
    <property type="entry name" value="AAA"/>
    <property type="match status" value="1"/>
</dbReference>
<accession>A0A4Z1QZV4</accession>
<name>A0A4Z1QZV4_9GAMM</name>
<dbReference type="GO" id="GO:0140359">
    <property type="term" value="F:ABC-type transporter activity"/>
    <property type="evidence" value="ECO:0007669"/>
    <property type="project" value="InterPro"/>
</dbReference>
<dbReference type="CDD" id="cd03220">
    <property type="entry name" value="ABC_KpsT_Wzt"/>
    <property type="match status" value="1"/>
</dbReference>
<feature type="region of interest" description="Disordered" evidence="5">
    <location>
        <begin position="259"/>
        <end position="288"/>
    </location>
</feature>
<dbReference type="SUPFAM" id="SSF52540">
    <property type="entry name" value="P-loop containing nucleoside triphosphate hydrolases"/>
    <property type="match status" value="1"/>
</dbReference>
<evidence type="ECO:0000256" key="5">
    <source>
        <dbReference type="SAM" id="MobiDB-lite"/>
    </source>
</evidence>
<keyword evidence="3" id="KW-0547">Nucleotide-binding</keyword>
<proteinExistence type="inferred from homology"/>
<evidence type="ECO:0000256" key="1">
    <source>
        <dbReference type="ARBA" id="ARBA00005417"/>
    </source>
</evidence>
<evidence type="ECO:0000313" key="8">
    <source>
        <dbReference type="Proteomes" id="UP000298681"/>
    </source>
</evidence>
<dbReference type="CDD" id="cd10147">
    <property type="entry name" value="Wzt_C-like"/>
    <property type="match status" value="1"/>
</dbReference>
<dbReference type="PANTHER" id="PTHR46743:SF2">
    <property type="entry name" value="TEICHOIC ACIDS EXPORT ATP-BINDING PROTEIN TAGH"/>
    <property type="match status" value="1"/>
</dbReference>
<comment type="similarity">
    <text evidence="1">Belongs to the ABC transporter superfamily.</text>
</comment>
<feature type="compositionally biased region" description="Polar residues" evidence="5">
    <location>
        <begin position="274"/>
        <end position="288"/>
    </location>
</feature>
<dbReference type="RefSeq" id="WP_134674921.1">
    <property type="nucleotide sequence ID" value="NZ_SPUH01000002.1"/>
</dbReference>
<evidence type="ECO:0000256" key="2">
    <source>
        <dbReference type="ARBA" id="ARBA00022448"/>
    </source>
</evidence>
<dbReference type="InterPro" id="IPR027417">
    <property type="entry name" value="P-loop_NTPase"/>
</dbReference>
<dbReference type="GO" id="GO:0016020">
    <property type="term" value="C:membrane"/>
    <property type="evidence" value="ECO:0007669"/>
    <property type="project" value="InterPro"/>
</dbReference>
<dbReference type="PROSITE" id="PS50893">
    <property type="entry name" value="ABC_TRANSPORTER_2"/>
    <property type="match status" value="1"/>
</dbReference>
<dbReference type="Pfam" id="PF00005">
    <property type="entry name" value="ABC_tran"/>
    <property type="match status" value="1"/>
</dbReference>
<dbReference type="InterPro" id="IPR029439">
    <property type="entry name" value="Wzt_C"/>
</dbReference>
<dbReference type="InterPro" id="IPR003593">
    <property type="entry name" value="AAA+_ATPase"/>
</dbReference>
<gene>
    <name evidence="7" type="ORF">E4582_11205</name>
</gene>
<dbReference type="InterPro" id="IPR003439">
    <property type="entry name" value="ABC_transporter-like_ATP-bd"/>
</dbReference>
<keyword evidence="4 7" id="KW-0067">ATP-binding</keyword>
<dbReference type="InterPro" id="IPR015860">
    <property type="entry name" value="ABC_transpr_TagH-like"/>
</dbReference>
<evidence type="ECO:0000259" key="6">
    <source>
        <dbReference type="PROSITE" id="PS50893"/>
    </source>
</evidence>
<evidence type="ECO:0000256" key="4">
    <source>
        <dbReference type="ARBA" id="ARBA00022840"/>
    </source>
</evidence>
<dbReference type="GO" id="GO:0016887">
    <property type="term" value="F:ATP hydrolysis activity"/>
    <property type="evidence" value="ECO:0007669"/>
    <property type="project" value="InterPro"/>
</dbReference>
<dbReference type="AlphaFoldDB" id="A0A4Z1QZV4"/>
<feature type="domain" description="ABC transporter" evidence="6">
    <location>
        <begin position="34"/>
        <end position="257"/>
    </location>
</feature>
<dbReference type="EMBL" id="SPUH01000002">
    <property type="protein sequence ID" value="TKS52800.1"/>
    <property type="molecule type" value="Genomic_DNA"/>
</dbReference>
<dbReference type="Pfam" id="PF14524">
    <property type="entry name" value="Wzt_C"/>
    <property type="match status" value="1"/>
</dbReference>
<protein>
    <submittedName>
        <fullName evidence="7">ABC transporter ATP-binding protein</fullName>
    </submittedName>
</protein>
<evidence type="ECO:0000313" key="7">
    <source>
        <dbReference type="EMBL" id="TKS52800.1"/>
    </source>
</evidence>
<organism evidence="7 8">
    <name type="scientific">Luteimonas yindakuii</name>
    <dbReference type="NCBI Taxonomy" id="2565782"/>
    <lineage>
        <taxon>Bacteria</taxon>
        <taxon>Pseudomonadati</taxon>
        <taxon>Pseudomonadota</taxon>
        <taxon>Gammaproteobacteria</taxon>
        <taxon>Lysobacterales</taxon>
        <taxon>Lysobacteraceae</taxon>
        <taxon>Luteimonas</taxon>
    </lineage>
</organism>
<keyword evidence="2" id="KW-0813">Transport</keyword>